<dbReference type="PANTHER" id="PTHR21392:SF0">
    <property type="entry name" value="TRNA-URIDINE AMINOCARBOXYPROPYLTRANSFERASE 2"/>
    <property type="match status" value="1"/>
</dbReference>
<evidence type="ECO:0000256" key="4">
    <source>
        <dbReference type="ARBA" id="ARBA00022694"/>
    </source>
</evidence>
<feature type="domain" description="DTW" evidence="6">
    <location>
        <begin position="34"/>
        <end position="231"/>
    </location>
</feature>
<reference evidence="8" key="1">
    <citation type="journal article" date="2019" name="Int. J. Syst. Evol. Microbiol.">
        <title>The Global Catalogue of Microorganisms (GCM) 10K type strain sequencing project: providing services to taxonomists for standard genome sequencing and annotation.</title>
        <authorList>
            <consortium name="The Broad Institute Genomics Platform"/>
            <consortium name="The Broad Institute Genome Sequencing Center for Infectious Disease"/>
            <person name="Wu L."/>
            <person name="Ma J."/>
        </authorList>
    </citation>
    <scope>NUCLEOTIDE SEQUENCE [LARGE SCALE GENOMIC DNA]</scope>
    <source>
        <strain evidence="8">KCTC 23916</strain>
    </source>
</reference>
<dbReference type="InterPro" id="IPR039262">
    <property type="entry name" value="DTWD2/TAPT"/>
</dbReference>
<evidence type="ECO:0000256" key="5">
    <source>
        <dbReference type="ARBA" id="ARBA00034489"/>
    </source>
</evidence>
<dbReference type="PANTHER" id="PTHR21392">
    <property type="entry name" value="TRNA-URIDINE AMINOCARBOXYPROPYLTRANSFERASE 2"/>
    <property type="match status" value="1"/>
</dbReference>
<dbReference type="Proteomes" id="UP000620127">
    <property type="component" value="Unassembled WGS sequence"/>
</dbReference>
<gene>
    <name evidence="7" type="ORF">GCM10011282_24530</name>
</gene>
<keyword evidence="8" id="KW-1185">Reference proteome</keyword>
<evidence type="ECO:0000256" key="3">
    <source>
        <dbReference type="ARBA" id="ARBA00022691"/>
    </source>
</evidence>
<dbReference type="SMART" id="SM01144">
    <property type="entry name" value="DTW"/>
    <property type="match status" value="1"/>
</dbReference>
<accession>A0ABQ2XH96</accession>
<name>A0ABQ2XH96_9BURK</name>
<sequence length="239" mass="26968">MNKQEPHKTGVAKAVADLAEVDVNNIEANSIETKRPICSICLRPMRACICACVEVIACATEVLILQHPAELKHIKGSARLLHMCLPRSAIWVDEQFDEEQLQQRLAQDNKTNILLYPDNSIASGVIDSFNTKSKKGTGCTKPIRLIVIDASWRQSRQILAQNPLLQSLPRYALKDVPNSRYQIRRAHAPDQLSSLEACAYALMQLESTNEELRRLLTAFDRLNQMQLEFGVHNLVRTKK</sequence>
<dbReference type="RefSeq" id="WP_189346446.1">
    <property type="nucleotide sequence ID" value="NZ_BMYT01000004.1"/>
</dbReference>
<keyword evidence="3" id="KW-0949">S-adenosyl-L-methionine</keyword>
<dbReference type="InterPro" id="IPR005636">
    <property type="entry name" value="DTW"/>
</dbReference>
<keyword evidence="2" id="KW-0808">Transferase</keyword>
<protein>
    <recommendedName>
        <fullName evidence="1">tRNA-uridine aminocarboxypropyltransferase</fullName>
        <ecNumber evidence="1">2.5.1.25</ecNumber>
    </recommendedName>
</protein>
<evidence type="ECO:0000259" key="6">
    <source>
        <dbReference type="SMART" id="SM01144"/>
    </source>
</evidence>
<dbReference type="Pfam" id="PF03942">
    <property type="entry name" value="DTW"/>
    <property type="match status" value="1"/>
</dbReference>
<evidence type="ECO:0000313" key="8">
    <source>
        <dbReference type="Proteomes" id="UP000620127"/>
    </source>
</evidence>
<dbReference type="EMBL" id="BMYT01000004">
    <property type="protein sequence ID" value="GGX17551.1"/>
    <property type="molecule type" value="Genomic_DNA"/>
</dbReference>
<evidence type="ECO:0000256" key="2">
    <source>
        <dbReference type="ARBA" id="ARBA00022679"/>
    </source>
</evidence>
<evidence type="ECO:0000313" key="7">
    <source>
        <dbReference type="EMBL" id="GGX17551.1"/>
    </source>
</evidence>
<evidence type="ECO:0000256" key="1">
    <source>
        <dbReference type="ARBA" id="ARBA00012386"/>
    </source>
</evidence>
<dbReference type="EC" id="2.5.1.25" evidence="1"/>
<comment type="caution">
    <text evidence="7">The sequence shown here is derived from an EMBL/GenBank/DDBJ whole genome shotgun (WGS) entry which is preliminary data.</text>
</comment>
<proteinExistence type="inferred from homology"/>
<comment type="similarity">
    <text evidence="5">Belongs to the TDD superfamily. DTWD2 family.</text>
</comment>
<keyword evidence="4" id="KW-0819">tRNA processing</keyword>
<organism evidence="7 8">
    <name type="scientific">Undibacterium macrobrachii</name>
    <dbReference type="NCBI Taxonomy" id="1119058"/>
    <lineage>
        <taxon>Bacteria</taxon>
        <taxon>Pseudomonadati</taxon>
        <taxon>Pseudomonadota</taxon>
        <taxon>Betaproteobacteria</taxon>
        <taxon>Burkholderiales</taxon>
        <taxon>Oxalobacteraceae</taxon>
        <taxon>Undibacterium</taxon>
    </lineage>
</organism>